<sequence length="124" mass="14702">MEIDEIDLRRIIKYAKSYCEDRCPAEREPSICLALIEVCRILNIEAPPCVEETMGFSKSYFISKIRDIEKRWGKEIREVLREIERSGVRHFEEEIDRMEAEFALKAIKAIDEREITKSKKIARH</sequence>
<dbReference type="EMBL" id="RXIH01000044">
    <property type="protein sequence ID" value="RZN55385.1"/>
    <property type="molecule type" value="Genomic_DNA"/>
</dbReference>
<proteinExistence type="predicted"/>
<dbReference type="EMBL" id="QNVI01000052">
    <property type="protein sequence ID" value="TDA38386.1"/>
    <property type="molecule type" value="Genomic_DNA"/>
</dbReference>
<dbReference type="Proteomes" id="UP000317265">
    <property type="component" value="Unassembled WGS sequence"/>
</dbReference>
<comment type="caution">
    <text evidence="1">The sequence shown here is derived from an EMBL/GenBank/DDBJ whole genome shotgun (WGS) entry which is preliminary data.</text>
</comment>
<accession>A0A520KEF2</accession>
<name>A0A520KEF2_9CREN</name>
<organism evidence="1 3">
    <name type="scientific">Thermoproteota archaeon</name>
    <dbReference type="NCBI Taxonomy" id="2056631"/>
    <lineage>
        <taxon>Archaea</taxon>
        <taxon>Thermoproteota</taxon>
    </lineage>
</organism>
<reference evidence="2 4" key="1">
    <citation type="journal article" date="2019" name="Nat. Microbiol.">
        <title>Expanding anaerobic alkane metabolism in the domain of Archaea.</title>
        <authorList>
            <person name="Wang Y."/>
            <person name="Wegener G."/>
            <person name="Hou J."/>
            <person name="Wang F."/>
            <person name="Xiao X."/>
        </authorList>
    </citation>
    <scope>NUCLEOTIDE SEQUENCE [LARGE SCALE GENOMIC DNA]</scope>
    <source>
        <strain evidence="2">WYZ-LMO11</strain>
    </source>
</reference>
<dbReference type="Proteomes" id="UP000316080">
    <property type="component" value="Unassembled WGS sequence"/>
</dbReference>
<evidence type="ECO:0000313" key="1">
    <source>
        <dbReference type="EMBL" id="RZN55385.1"/>
    </source>
</evidence>
<evidence type="ECO:0000313" key="3">
    <source>
        <dbReference type="Proteomes" id="UP000316080"/>
    </source>
</evidence>
<reference evidence="1 3" key="2">
    <citation type="journal article" date="2019" name="Nat. Microbiol.">
        <title>Wide diversity of methane and short-chain alkane metabolisms in uncultured archaea.</title>
        <authorList>
            <person name="Borrel G."/>
            <person name="Adam P.S."/>
            <person name="McKay L.J."/>
            <person name="Chen L.X."/>
            <person name="Sierra-Garcia I.N."/>
            <person name="Sieber C.M."/>
            <person name="Letourneur Q."/>
            <person name="Ghozlane A."/>
            <person name="Andersen G.L."/>
            <person name="Li W.J."/>
            <person name="Hallam S.J."/>
            <person name="Muyzer G."/>
            <person name="de Oliveira V.M."/>
            <person name="Inskeep W.P."/>
            <person name="Banfield J.F."/>
            <person name="Gribaldo S."/>
        </authorList>
    </citation>
    <scope>NUCLEOTIDE SEQUENCE [LARGE SCALE GENOMIC DNA]</scope>
    <source>
        <strain evidence="1">Verst-YHS</strain>
    </source>
</reference>
<evidence type="ECO:0000313" key="4">
    <source>
        <dbReference type="Proteomes" id="UP000317265"/>
    </source>
</evidence>
<dbReference type="AlphaFoldDB" id="A0A520KEF2"/>
<protein>
    <submittedName>
        <fullName evidence="1">Uncharacterized protein</fullName>
    </submittedName>
</protein>
<evidence type="ECO:0000313" key="2">
    <source>
        <dbReference type="EMBL" id="TDA38386.1"/>
    </source>
</evidence>
<gene>
    <name evidence="2" type="ORF">DSO09_04335</name>
    <name evidence="1" type="ORF">EF809_05340</name>
</gene>